<dbReference type="Proteomes" id="UP001574673">
    <property type="component" value="Unassembled WGS sequence"/>
</dbReference>
<dbReference type="SMART" id="SM00463">
    <property type="entry name" value="SMR"/>
    <property type="match status" value="1"/>
</dbReference>
<dbReference type="Gene3D" id="3.30.1370.110">
    <property type="match status" value="1"/>
</dbReference>
<proteinExistence type="predicted"/>
<dbReference type="EMBL" id="JBEUWX010000002">
    <property type="protein sequence ID" value="MFA9949191.1"/>
    <property type="molecule type" value="Genomic_DNA"/>
</dbReference>
<accession>A0ABV4UC11</accession>
<comment type="caution">
    <text evidence="3">The sequence shown here is derived from an EMBL/GenBank/DDBJ whole genome shotgun (WGS) entry which is preliminary data.</text>
</comment>
<feature type="domain" description="Smr" evidence="2">
    <location>
        <begin position="97"/>
        <end position="178"/>
    </location>
</feature>
<gene>
    <name evidence="3" type="ORF">ABCS64_02415</name>
</gene>
<dbReference type="PANTHER" id="PTHR35562">
    <property type="entry name" value="DNA ENDONUCLEASE SMRA-RELATED"/>
    <property type="match status" value="1"/>
</dbReference>
<sequence length="187" mass="20764">MSTLPTPEDLAAFQAAVGDVVPLKTERRVLHEPPKPRPRPRQRELDESQAVAESLHGPLEIDDLLAIGEAEAYLRPGLSRSVLRDLRRGRWAIQDHIDLHGMNRYQAHEEVSLFLSASAASGKRCLRIVHGRGHGSPGRQGVLRLLVKSWLARSRHVLAFCHAAACDGGEGALWVLLQAVRPRLPRR</sequence>
<evidence type="ECO:0000256" key="1">
    <source>
        <dbReference type="SAM" id="MobiDB-lite"/>
    </source>
</evidence>
<dbReference type="Pfam" id="PF01713">
    <property type="entry name" value="Smr"/>
    <property type="match status" value="1"/>
</dbReference>
<keyword evidence="4" id="KW-1185">Reference proteome</keyword>
<feature type="region of interest" description="Disordered" evidence="1">
    <location>
        <begin position="24"/>
        <end position="50"/>
    </location>
</feature>
<organism evidence="3 4">
    <name type="scientific">Dentiradicibacter hellwigii</name>
    <dbReference type="NCBI Taxonomy" id="3149053"/>
    <lineage>
        <taxon>Bacteria</taxon>
        <taxon>Pseudomonadati</taxon>
        <taxon>Pseudomonadota</taxon>
        <taxon>Betaproteobacteria</taxon>
        <taxon>Rhodocyclales</taxon>
        <taxon>Rhodocyclaceae</taxon>
        <taxon>Dentiradicibacter</taxon>
    </lineage>
</organism>
<reference evidence="4" key="1">
    <citation type="submission" date="2024-06" db="EMBL/GenBank/DDBJ databases">
        <title>Radixoralia hellwigii gen. nov., sp nov., isolated from a root canal in the human oral cavity.</title>
        <authorList>
            <person name="Bartsch S."/>
            <person name="Wittmer A."/>
            <person name="Schulz A.-K."/>
            <person name="Neumann-Schaal M."/>
            <person name="Wolf J."/>
            <person name="Gronow S."/>
            <person name="Tennert C."/>
            <person name="Haecker G."/>
            <person name="Cieplik F."/>
            <person name="Al-Ahmad A."/>
        </authorList>
    </citation>
    <scope>NUCLEOTIDE SEQUENCE [LARGE SCALE GENOMIC DNA]</scope>
    <source>
        <strain evidence="4">Wk13</strain>
    </source>
</reference>
<feature type="compositionally biased region" description="Basic and acidic residues" evidence="1">
    <location>
        <begin position="24"/>
        <end position="46"/>
    </location>
</feature>
<dbReference type="PANTHER" id="PTHR35562:SF2">
    <property type="entry name" value="DNA ENDONUCLEASE SMRA-RELATED"/>
    <property type="match status" value="1"/>
</dbReference>
<evidence type="ECO:0000259" key="2">
    <source>
        <dbReference type="PROSITE" id="PS50828"/>
    </source>
</evidence>
<evidence type="ECO:0000313" key="3">
    <source>
        <dbReference type="EMBL" id="MFA9949191.1"/>
    </source>
</evidence>
<dbReference type="SUPFAM" id="SSF160443">
    <property type="entry name" value="SMR domain-like"/>
    <property type="match status" value="1"/>
</dbReference>
<dbReference type="PROSITE" id="PS50828">
    <property type="entry name" value="SMR"/>
    <property type="match status" value="1"/>
</dbReference>
<name>A0ABV4UC11_9RHOO</name>
<dbReference type="InterPro" id="IPR002625">
    <property type="entry name" value="Smr_dom"/>
</dbReference>
<dbReference type="InterPro" id="IPR036063">
    <property type="entry name" value="Smr_dom_sf"/>
</dbReference>
<evidence type="ECO:0000313" key="4">
    <source>
        <dbReference type="Proteomes" id="UP001574673"/>
    </source>
</evidence>
<protein>
    <submittedName>
        <fullName evidence="3">Smr/MutS family protein</fullName>
    </submittedName>
</protein>